<dbReference type="Proteomes" id="UP000030008">
    <property type="component" value="Unassembled WGS sequence"/>
</dbReference>
<evidence type="ECO:0000313" key="2">
    <source>
        <dbReference type="Proteomes" id="UP000030008"/>
    </source>
</evidence>
<dbReference type="AlphaFoldDB" id="A0A099I2V8"/>
<gene>
    <name evidence="1" type="ORF">CIAN88_15290</name>
</gene>
<organism evidence="1 2">
    <name type="scientific">Clostridium innocuum</name>
    <dbReference type="NCBI Taxonomy" id="1522"/>
    <lineage>
        <taxon>Bacteria</taxon>
        <taxon>Bacillati</taxon>
        <taxon>Bacillota</taxon>
        <taxon>Clostridia</taxon>
        <taxon>Eubacteriales</taxon>
        <taxon>Clostridiaceae</taxon>
        <taxon>Clostridium</taxon>
    </lineage>
</organism>
<dbReference type="RefSeq" id="WP_044906402.1">
    <property type="nucleotide sequence ID" value="NZ_JQIF01000072.1"/>
</dbReference>
<proteinExistence type="predicted"/>
<name>A0A099I2V8_CLOIN</name>
<dbReference type="EMBL" id="JQIF01000072">
    <property type="protein sequence ID" value="KGJ52309.1"/>
    <property type="molecule type" value="Genomic_DNA"/>
</dbReference>
<evidence type="ECO:0000313" key="1">
    <source>
        <dbReference type="EMBL" id="KGJ52309.1"/>
    </source>
</evidence>
<comment type="caution">
    <text evidence="1">The sequence shown here is derived from an EMBL/GenBank/DDBJ whole genome shotgun (WGS) entry which is preliminary data.</text>
</comment>
<dbReference type="Pfam" id="PF06854">
    <property type="entry name" value="Phage_Gp15"/>
    <property type="match status" value="1"/>
</dbReference>
<sequence length="193" mass="22767">MWLTRDDLPRTVRANNRDYTIDTDFRTWMKFENIMVDAGIEMDYKLYFMIRGVMNMPDDISEELIQALFSFYRLDKPIRKTSGKQGEIGYRFDYDMGLIVAAFRQQYGIDLLAAELHWWEFKSLFEGLTDQTKFIQVVGYRTADISKLDKEQKQRYTELKKFYALPKEKAQDRSQEELEAEILSGLKGGDADC</sequence>
<accession>A0A099I2V8</accession>
<evidence type="ECO:0008006" key="3">
    <source>
        <dbReference type="Google" id="ProtNLM"/>
    </source>
</evidence>
<reference evidence="1 2" key="1">
    <citation type="submission" date="2014-08" db="EMBL/GenBank/DDBJ databases">
        <title>Clostridium innocuum, an unnegligible vancomycin-resistant pathogen causing extra-intestinal infections.</title>
        <authorList>
            <person name="Feng Y."/>
            <person name="Chiu C.-H."/>
        </authorList>
    </citation>
    <scope>NUCLEOTIDE SEQUENCE [LARGE SCALE GENOMIC DNA]</scope>
    <source>
        <strain evidence="1 2">AN88</strain>
    </source>
</reference>
<dbReference type="InterPro" id="IPR009660">
    <property type="entry name" value="Phage_A500_Gp15"/>
</dbReference>
<protein>
    <recommendedName>
        <fullName evidence="3">Bacteriophage Gp15 protein</fullName>
    </recommendedName>
</protein>